<name>A0A518BNJ6_9BACT</name>
<gene>
    <name evidence="1" type="ORF">Pla133_36570</name>
</gene>
<dbReference type="SMART" id="SM01322">
    <property type="entry name" value="YaeQ"/>
    <property type="match status" value="1"/>
</dbReference>
<dbReference type="AlphaFoldDB" id="A0A518BNJ6"/>
<dbReference type="RefSeq" id="WP_419191679.1">
    <property type="nucleotide sequence ID" value="NZ_CP036287.1"/>
</dbReference>
<reference evidence="1 2" key="1">
    <citation type="submission" date="2019-02" db="EMBL/GenBank/DDBJ databases">
        <title>Deep-cultivation of Planctomycetes and their phenomic and genomic characterization uncovers novel biology.</title>
        <authorList>
            <person name="Wiegand S."/>
            <person name="Jogler M."/>
            <person name="Boedeker C."/>
            <person name="Pinto D."/>
            <person name="Vollmers J."/>
            <person name="Rivas-Marin E."/>
            <person name="Kohn T."/>
            <person name="Peeters S.H."/>
            <person name="Heuer A."/>
            <person name="Rast P."/>
            <person name="Oberbeckmann S."/>
            <person name="Bunk B."/>
            <person name="Jeske O."/>
            <person name="Meyerdierks A."/>
            <person name="Storesund J.E."/>
            <person name="Kallscheuer N."/>
            <person name="Luecker S."/>
            <person name="Lage O.M."/>
            <person name="Pohl T."/>
            <person name="Merkel B.J."/>
            <person name="Hornburger P."/>
            <person name="Mueller R.-W."/>
            <person name="Bruemmer F."/>
            <person name="Labrenz M."/>
            <person name="Spormann A.M."/>
            <person name="Op den Camp H."/>
            <person name="Overmann J."/>
            <person name="Amann R."/>
            <person name="Jetten M.S.M."/>
            <person name="Mascher T."/>
            <person name="Medema M.H."/>
            <person name="Devos D.P."/>
            <person name="Kaster A.-K."/>
            <person name="Ovreas L."/>
            <person name="Rohde M."/>
            <person name="Galperin M.Y."/>
            <person name="Jogler C."/>
        </authorList>
    </citation>
    <scope>NUCLEOTIDE SEQUENCE [LARGE SCALE GENOMIC DNA]</scope>
    <source>
        <strain evidence="1 2">Pla133</strain>
    </source>
</reference>
<dbReference type="Gene3D" id="3.10.640.10">
    <property type="entry name" value="Restriction endonuclease-like alpha-beta roll domain"/>
    <property type="match status" value="1"/>
</dbReference>
<dbReference type="PANTHER" id="PTHR38784">
    <property type="entry name" value="SUCROSE PHOSPHORYLASE"/>
    <property type="match status" value="1"/>
</dbReference>
<dbReference type="Proteomes" id="UP000316921">
    <property type="component" value="Chromosome"/>
</dbReference>
<dbReference type="KEGG" id="pbap:Pla133_36570"/>
<dbReference type="EMBL" id="CP036287">
    <property type="protein sequence ID" value="QDU68558.1"/>
    <property type="molecule type" value="Genomic_DNA"/>
</dbReference>
<sequence>MRDVVHTLQLELADETRNLWRSLSLRVARHPSETVAMFHTRLIAWALFWSENLQLREGVCKGNEPALWEEDFTGQTKLWIDVGLPDMARLRHAISRAEEVVLVACPANETALAAWKGKLWKGRRFPRFILPPPAVIAALEDEQERRLEWHVHREADELTVSTPKGMHTGLLVEVQLT</sequence>
<dbReference type="InterPro" id="IPR009822">
    <property type="entry name" value="YaeQ"/>
</dbReference>
<keyword evidence="2" id="KW-1185">Reference proteome</keyword>
<dbReference type="InterPro" id="IPR011335">
    <property type="entry name" value="Restrct_endonuc-II-like"/>
</dbReference>
<dbReference type="SUPFAM" id="SSF52980">
    <property type="entry name" value="Restriction endonuclease-like"/>
    <property type="match status" value="1"/>
</dbReference>
<proteinExistence type="predicted"/>
<protein>
    <submittedName>
        <fullName evidence="1">YaeQ protein</fullName>
    </submittedName>
</protein>
<dbReference type="PANTHER" id="PTHR38784:SF1">
    <property type="entry name" value="SUCROSE PHOSPHORYLASE"/>
    <property type="match status" value="1"/>
</dbReference>
<evidence type="ECO:0000313" key="2">
    <source>
        <dbReference type="Proteomes" id="UP000316921"/>
    </source>
</evidence>
<organism evidence="1 2">
    <name type="scientific">Engelhardtia mirabilis</name>
    <dbReference type="NCBI Taxonomy" id="2528011"/>
    <lineage>
        <taxon>Bacteria</taxon>
        <taxon>Pseudomonadati</taxon>
        <taxon>Planctomycetota</taxon>
        <taxon>Planctomycetia</taxon>
        <taxon>Planctomycetia incertae sedis</taxon>
        <taxon>Engelhardtia</taxon>
    </lineage>
</organism>
<accession>A0A518BNJ6</accession>
<dbReference type="Pfam" id="PF07152">
    <property type="entry name" value="YaeQ"/>
    <property type="match status" value="1"/>
</dbReference>
<evidence type="ECO:0000313" key="1">
    <source>
        <dbReference type="EMBL" id="QDU68558.1"/>
    </source>
</evidence>
<dbReference type="InterPro" id="IPR038590">
    <property type="entry name" value="YaeQ_sf"/>
</dbReference>